<dbReference type="PANTHER" id="PTHR37422">
    <property type="entry name" value="TEICHURONIC ACID BIOSYNTHESIS PROTEIN TUAE"/>
    <property type="match status" value="1"/>
</dbReference>
<feature type="transmembrane region" description="Helical" evidence="5">
    <location>
        <begin position="249"/>
        <end position="265"/>
    </location>
</feature>
<name>A0ABX2ILW4_9RHOB</name>
<feature type="transmembrane region" description="Helical" evidence="5">
    <location>
        <begin position="115"/>
        <end position="134"/>
    </location>
</feature>
<evidence type="ECO:0000256" key="2">
    <source>
        <dbReference type="ARBA" id="ARBA00022692"/>
    </source>
</evidence>
<evidence type="ECO:0000313" key="8">
    <source>
        <dbReference type="Proteomes" id="UP000777935"/>
    </source>
</evidence>
<dbReference type="PANTHER" id="PTHR37422:SF13">
    <property type="entry name" value="LIPOPOLYSACCHARIDE BIOSYNTHESIS PROTEIN PA4999-RELATED"/>
    <property type="match status" value="1"/>
</dbReference>
<dbReference type="Proteomes" id="UP000777935">
    <property type="component" value="Unassembled WGS sequence"/>
</dbReference>
<protein>
    <submittedName>
        <fullName evidence="7">O-antigen ligase family protein</fullName>
    </submittedName>
</protein>
<dbReference type="Pfam" id="PF04932">
    <property type="entry name" value="Wzy_C"/>
    <property type="match status" value="1"/>
</dbReference>
<accession>A0ABX2ILW4</accession>
<dbReference type="EMBL" id="JABUFE010000001">
    <property type="protein sequence ID" value="NSX53520.1"/>
    <property type="molecule type" value="Genomic_DNA"/>
</dbReference>
<keyword evidence="4 5" id="KW-0472">Membrane</keyword>
<evidence type="ECO:0000256" key="3">
    <source>
        <dbReference type="ARBA" id="ARBA00022989"/>
    </source>
</evidence>
<evidence type="ECO:0000259" key="6">
    <source>
        <dbReference type="Pfam" id="PF04932"/>
    </source>
</evidence>
<proteinExistence type="predicted"/>
<feature type="transmembrane region" description="Helical" evidence="5">
    <location>
        <begin position="146"/>
        <end position="168"/>
    </location>
</feature>
<keyword evidence="7" id="KW-0436">Ligase</keyword>
<feature type="transmembrane region" description="Helical" evidence="5">
    <location>
        <begin position="32"/>
        <end position="48"/>
    </location>
</feature>
<dbReference type="RefSeq" id="WP_174134626.1">
    <property type="nucleotide sequence ID" value="NZ_JABUFE010000001.1"/>
</dbReference>
<dbReference type="InterPro" id="IPR007016">
    <property type="entry name" value="O-antigen_ligase-rel_domated"/>
</dbReference>
<feature type="transmembrane region" description="Helical" evidence="5">
    <location>
        <begin position="91"/>
        <end position="109"/>
    </location>
</feature>
<feature type="transmembrane region" description="Helical" evidence="5">
    <location>
        <begin position="223"/>
        <end position="243"/>
    </location>
</feature>
<keyword evidence="3 5" id="KW-1133">Transmembrane helix</keyword>
<keyword evidence="8" id="KW-1185">Reference proteome</keyword>
<evidence type="ECO:0000256" key="4">
    <source>
        <dbReference type="ARBA" id="ARBA00023136"/>
    </source>
</evidence>
<feature type="transmembrane region" description="Helical" evidence="5">
    <location>
        <begin position="54"/>
        <end position="71"/>
    </location>
</feature>
<feature type="transmembrane region" description="Helical" evidence="5">
    <location>
        <begin position="272"/>
        <end position="292"/>
    </location>
</feature>
<comment type="caution">
    <text evidence="7">The sequence shown here is derived from an EMBL/GenBank/DDBJ whole genome shotgun (WGS) entry which is preliminary data.</text>
</comment>
<feature type="transmembrane region" description="Helical" evidence="5">
    <location>
        <begin position="364"/>
        <end position="384"/>
    </location>
</feature>
<feature type="domain" description="O-antigen ligase-related" evidence="6">
    <location>
        <begin position="235"/>
        <end position="367"/>
    </location>
</feature>
<sequence>MSDLFAFEVHTPRCKAAQNLDERNRQRALKQHLTWVCGFVVIGAPLIIASNRPVFWLFWITVLSLAFIYYVMRSPANSNIFSALKTHKILFFIGALLPTTAIFQALAGLSLTPDAALSGAMRLTGYLLFFLLVLELATKKQNAEALLWAIFLATSAHAIWAIFALAVLNDFAIWGEKTAYAGAATGVFINRNTFAMFLGMGLIAGIPLVIARSTKSDVLSAKGLEKLCLCVCLGVIAMCIIATQSRMGILSTCVGCLVCIFCLQRHKTLQSVLITIGIFLAGLVVMLLFWGGDVFQRLVFLKLDQIDRSTLYLQMIDMIIQRPYIGFGLNSFQLAFEQFQAPPMTMNLVWEYGHSSYLTNWLEYGLIIGSLPIALGLMVVCRLIKKNQITAPAIASLSLCAVHSTVDFGLEIPANMFVFLTLIGIGLASSDRKGVDQ</sequence>
<dbReference type="InterPro" id="IPR051533">
    <property type="entry name" value="WaaL-like"/>
</dbReference>
<dbReference type="GO" id="GO:0016874">
    <property type="term" value="F:ligase activity"/>
    <property type="evidence" value="ECO:0007669"/>
    <property type="project" value="UniProtKB-KW"/>
</dbReference>
<evidence type="ECO:0000256" key="5">
    <source>
        <dbReference type="SAM" id="Phobius"/>
    </source>
</evidence>
<comment type="subcellular location">
    <subcellularLocation>
        <location evidence="1">Membrane</location>
        <topology evidence="1">Multi-pass membrane protein</topology>
    </subcellularLocation>
</comment>
<evidence type="ECO:0000313" key="7">
    <source>
        <dbReference type="EMBL" id="NSX53520.1"/>
    </source>
</evidence>
<organism evidence="7 8">
    <name type="scientific">Parasulfitobacter algicola</name>
    <dbReference type="NCBI Taxonomy" id="2614809"/>
    <lineage>
        <taxon>Bacteria</taxon>
        <taxon>Pseudomonadati</taxon>
        <taxon>Pseudomonadota</taxon>
        <taxon>Alphaproteobacteria</taxon>
        <taxon>Rhodobacterales</taxon>
        <taxon>Roseobacteraceae</taxon>
        <taxon>Parasulfitobacter</taxon>
    </lineage>
</organism>
<evidence type="ECO:0000256" key="1">
    <source>
        <dbReference type="ARBA" id="ARBA00004141"/>
    </source>
</evidence>
<feature type="transmembrane region" description="Helical" evidence="5">
    <location>
        <begin position="188"/>
        <end position="211"/>
    </location>
</feature>
<reference evidence="7 8" key="1">
    <citation type="submission" date="2020-06" db="EMBL/GenBank/DDBJ databases">
        <title>Sulfitobacter algicola sp. nov., isolated from green algae.</title>
        <authorList>
            <person name="Wang C."/>
        </authorList>
    </citation>
    <scope>NUCLEOTIDE SEQUENCE [LARGE SCALE GENOMIC DNA]</scope>
    <source>
        <strain evidence="7 8">1151</strain>
    </source>
</reference>
<keyword evidence="2 5" id="KW-0812">Transmembrane</keyword>
<gene>
    <name evidence="7" type="ORF">HRQ87_01780</name>
</gene>